<dbReference type="GO" id="GO:0006465">
    <property type="term" value="P:signal peptide processing"/>
    <property type="evidence" value="ECO:0007669"/>
    <property type="project" value="InterPro"/>
</dbReference>
<evidence type="ECO:0000313" key="10">
    <source>
        <dbReference type="EMBL" id="TBU04519.1"/>
    </source>
</evidence>
<keyword evidence="7 9" id="KW-0472">Membrane</keyword>
<gene>
    <name evidence="10" type="ORF">CWI37_0125p0010</name>
    <name evidence="11" type="ORF">CWI38_0166p0030</name>
</gene>
<evidence type="ECO:0000313" key="13">
    <source>
        <dbReference type="Proteomes" id="UP000292362"/>
    </source>
</evidence>
<evidence type="ECO:0000256" key="3">
    <source>
        <dbReference type="ARBA" id="ARBA00017057"/>
    </source>
</evidence>
<feature type="transmembrane region" description="Helical" evidence="9">
    <location>
        <begin position="50"/>
        <end position="70"/>
    </location>
</feature>
<comment type="similarity">
    <text evidence="2">Belongs to the SPCS2 family.</text>
</comment>
<dbReference type="Proteomes" id="UP000292282">
    <property type="component" value="Unassembled WGS sequence"/>
</dbReference>
<evidence type="ECO:0000313" key="11">
    <source>
        <dbReference type="EMBL" id="TBU19946.1"/>
    </source>
</evidence>
<dbReference type="Proteomes" id="UP000292362">
    <property type="component" value="Unassembled WGS sequence"/>
</dbReference>
<evidence type="ECO:0000256" key="1">
    <source>
        <dbReference type="ARBA" id="ARBA00004477"/>
    </source>
</evidence>
<evidence type="ECO:0000256" key="6">
    <source>
        <dbReference type="ARBA" id="ARBA00022989"/>
    </source>
</evidence>
<evidence type="ECO:0000256" key="8">
    <source>
        <dbReference type="ARBA" id="ARBA00045608"/>
    </source>
</evidence>
<dbReference type="OrthoDB" id="29558at2759"/>
<accession>A0A4Q9L9U5</accession>
<evidence type="ECO:0000256" key="7">
    <source>
        <dbReference type="ARBA" id="ARBA00023136"/>
    </source>
</evidence>
<evidence type="ECO:0000256" key="9">
    <source>
        <dbReference type="SAM" id="Phobius"/>
    </source>
</evidence>
<dbReference type="VEuPathDB" id="MicrosporidiaDB:CWI38_0166p0030"/>
<evidence type="ECO:0000256" key="2">
    <source>
        <dbReference type="ARBA" id="ARBA00007324"/>
    </source>
</evidence>
<dbReference type="InterPro" id="IPR009582">
    <property type="entry name" value="Spc2/SPCS2"/>
</dbReference>
<dbReference type="EMBL" id="PITK01000166">
    <property type="protein sequence ID" value="TBU19946.1"/>
    <property type="molecule type" value="Genomic_DNA"/>
</dbReference>
<evidence type="ECO:0000256" key="4">
    <source>
        <dbReference type="ARBA" id="ARBA00022692"/>
    </source>
</evidence>
<keyword evidence="5" id="KW-0256">Endoplasmic reticulum</keyword>
<dbReference type="GO" id="GO:0045047">
    <property type="term" value="P:protein targeting to ER"/>
    <property type="evidence" value="ECO:0007669"/>
    <property type="project" value="TreeGrafter"/>
</dbReference>
<dbReference type="GO" id="GO:0005787">
    <property type="term" value="C:signal peptidase complex"/>
    <property type="evidence" value="ECO:0007669"/>
    <property type="project" value="InterPro"/>
</dbReference>
<dbReference type="EMBL" id="PITJ01000125">
    <property type="protein sequence ID" value="TBU04519.1"/>
    <property type="molecule type" value="Genomic_DNA"/>
</dbReference>
<dbReference type="STRING" id="1176355.A0A4Q9L9U5"/>
<comment type="function">
    <text evidence="8">Component of the signal peptidase complex (SPC) which catalyzes the cleavage of N-terminal signal sequences from nascent proteins as they are translocated into the lumen of the endoplasmic reticulum. Enhances the enzymatic activity of SPC and facilitates the interactions between different components of the translocation site.</text>
</comment>
<proteinExistence type="inferred from homology"/>
<keyword evidence="12" id="KW-1185">Reference proteome</keyword>
<feature type="transmembrane region" description="Helical" evidence="9">
    <location>
        <begin position="82"/>
        <end position="99"/>
    </location>
</feature>
<evidence type="ECO:0000256" key="5">
    <source>
        <dbReference type="ARBA" id="ARBA00022824"/>
    </source>
</evidence>
<protein>
    <recommendedName>
        <fullName evidence="3">Signal peptidase complex subunit 2</fullName>
    </recommendedName>
</protein>
<dbReference type="VEuPathDB" id="MicrosporidiaDB:CWI37_0125p0010"/>
<name>A0A4Q9L9U5_9MICR</name>
<sequence>MEQLKKKFSRNPIKAEIYKLSDIKVALDDLLYQFLKYEMKYKQCNFVSNLRIFIGMISVIITVIIAYLSVNQDFKDYKQLCVAGVTTYFLINFLGDFIIRITGCSKYIFMGGSTEENFKISSFTDVENATYNLLIYKDAIEVPRKYVKKVNELFYKDGAMIHEIFLEDLKNLFVEKED</sequence>
<comment type="caution">
    <text evidence="10">The sequence shown here is derived from an EMBL/GenBank/DDBJ whole genome shotgun (WGS) entry which is preliminary data.</text>
</comment>
<organism evidence="10 13">
    <name type="scientific">Hamiltosporidium tvaerminnensis</name>
    <dbReference type="NCBI Taxonomy" id="1176355"/>
    <lineage>
        <taxon>Eukaryota</taxon>
        <taxon>Fungi</taxon>
        <taxon>Fungi incertae sedis</taxon>
        <taxon>Microsporidia</taxon>
        <taxon>Dubosqiidae</taxon>
        <taxon>Hamiltosporidium</taxon>
    </lineage>
</organism>
<comment type="subcellular location">
    <subcellularLocation>
        <location evidence="1">Endoplasmic reticulum membrane</location>
        <topology evidence="1">Multi-pass membrane protein</topology>
    </subcellularLocation>
</comment>
<dbReference type="PANTHER" id="PTHR13085:SF0">
    <property type="entry name" value="SIGNAL PEPTIDASE COMPLEX SUBUNIT 2"/>
    <property type="match status" value="1"/>
</dbReference>
<dbReference type="AlphaFoldDB" id="A0A4Q9L9U5"/>
<reference evidence="12 13" key="1">
    <citation type="submission" date="2017-12" db="EMBL/GenBank/DDBJ databases">
        <authorList>
            <person name="Pombert J.-F."/>
            <person name="Haag K.L."/>
            <person name="Ebert D."/>
        </authorList>
    </citation>
    <scope>NUCLEOTIDE SEQUENCE [LARGE SCALE GENOMIC DNA]</scope>
    <source>
        <strain evidence="10">FI-OER-3-3</strain>
        <strain evidence="11">IL-G-3</strain>
    </source>
</reference>
<evidence type="ECO:0000313" key="12">
    <source>
        <dbReference type="Proteomes" id="UP000292282"/>
    </source>
</evidence>
<keyword evidence="4 9" id="KW-0812">Transmembrane</keyword>
<dbReference type="Pfam" id="PF06703">
    <property type="entry name" value="SPC25"/>
    <property type="match status" value="1"/>
</dbReference>
<dbReference type="PANTHER" id="PTHR13085">
    <property type="entry name" value="MICROSOMAL SIGNAL PEPTIDASE 25 KDA SUBUNIT"/>
    <property type="match status" value="1"/>
</dbReference>
<keyword evidence="6 9" id="KW-1133">Transmembrane helix</keyword>